<dbReference type="InterPro" id="IPR004843">
    <property type="entry name" value="Calcineurin-like_PHP"/>
</dbReference>
<dbReference type="InterPro" id="IPR029052">
    <property type="entry name" value="Metallo-depent_PP-like"/>
</dbReference>
<dbReference type="Gene3D" id="3.60.21.10">
    <property type="match status" value="1"/>
</dbReference>
<dbReference type="GO" id="GO:0016787">
    <property type="term" value="F:hydrolase activity"/>
    <property type="evidence" value="ECO:0007669"/>
    <property type="project" value="InterPro"/>
</dbReference>
<evidence type="ECO:0000313" key="2">
    <source>
        <dbReference type="EMBL" id="SUA54486.1"/>
    </source>
</evidence>
<protein>
    <submittedName>
        <fullName evidence="2">Calcineurin-like phosphoesterase superfamily domain</fullName>
    </submittedName>
</protein>
<dbReference type="AlphaFoldDB" id="A0A378XG79"/>
<dbReference type="Pfam" id="PF00149">
    <property type="entry name" value="Metallophos"/>
    <property type="match status" value="1"/>
</dbReference>
<dbReference type="Proteomes" id="UP000254603">
    <property type="component" value="Unassembled WGS sequence"/>
</dbReference>
<name>A0A378XG79_9BURK</name>
<reference evidence="2 3" key="1">
    <citation type="submission" date="2018-06" db="EMBL/GenBank/DDBJ databases">
        <authorList>
            <consortium name="Pathogen Informatics"/>
            <person name="Doyle S."/>
        </authorList>
    </citation>
    <scope>NUCLEOTIDE SEQUENCE [LARGE SCALE GENOMIC DNA]</scope>
    <source>
        <strain evidence="2 3">NCTC11997</strain>
    </source>
</reference>
<proteinExistence type="predicted"/>
<feature type="domain" description="Calcineurin-like phosphoesterase" evidence="1">
    <location>
        <begin position="20"/>
        <end position="210"/>
    </location>
</feature>
<accession>A0A378XG79</accession>
<evidence type="ECO:0000313" key="3">
    <source>
        <dbReference type="Proteomes" id="UP000254603"/>
    </source>
</evidence>
<dbReference type="EMBL" id="UGSB01000001">
    <property type="protein sequence ID" value="SUA54486.1"/>
    <property type="molecule type" value="Genomic_DNA"/>
</dbReference>
<sequence length="258" mass="29696">MRYTIRKRLISKFTDMKHQVLFFGDLHGGFDHCLAIVEQYRPKAIVLLGDLEAPEPLQNMFDEVRKLTEVWWIHGNHDTDKEHYYTNLYDSEMADFNLDGRVVEIAGLRIAGLGGVFRGKIWHPNDACWNYFSHEDYIKDAHPRQLWNGGVSLRNRSSIFPETYMALRCLKADILVSHEAPSCNRFGFSVLDRLARQMGVSAVFHGHHHDNYDYSPHFERMGFETYSVGLRGVCALDGTVLKPGEEDGLNECRIARCS</sequence>
<organism evidence="2 3">
    <name type="scientific">Oligella ureolytica</name>
    <dbReference type="NCBI Taxonomy" id="90244"/>
    <lineage>
        <taxon>Bacteria</taxon>
        <taxon>Pseudomonadati</taxon>
        <taxon>Pseudomonadota</taxon>
        <taxon>Betaproteobacteria</taxon>
        <taxon>Burkholderiales</taxon>
        <taxon>Alcaligenaceae</taxon>
        <taxon>Oligella</taxon>
    </lineage>
</organism>
<dbReference type="STRING" id="1122619.GCA_000373745_01096"/>
<dbReference type="SUPFAM" id="SSF56300">
    <property type="entry name" value="Metallo-dependent phosphatases"/>
    <property type="match status" value="1"/>
</dbReference>
<gene>
    <name evidence="2" type="ORF">NCTC11997_01523</name>
</gene>
<evidence type="ECO:0000259" key="1">
    <source>
        <dbReference type="Pfam" id="PF00149"/>
    </source>
</evidence>